<sequence length="198" mass="21348">MISDISTNSVIGVTSVTSPGFLIFRMIFFDFLIFRIIFFGLPTSSTTKCSSGCSTIFLPFGVSSICSVVSIISETSTNSVIGVTSSVTSPGFLIFRIIFFGFLIFRIIFFGLPVLSTTKCSSGFSTYSTGFSSSGFFTFLIFIIFFFPSGVSSTSSIVSTISETSTNSFIGVPSSVTSPDFLIFLMIFFGFFISSTIT</sequence>
<keyword evidence="1" id="KW-0472">Membrane</keyword>
<gene>
    <name evidence="2" type="ORF">DERP_012411</name>
</gene>
<keyword evidence="1" id="KW-0812">Transmembrane</keyword>
<comment type="caution">
    <text evidence="2">The sequence shown here is derived from an EMBL/GenBank/DDBJ whole genome shotgun (WGS) entry which is preliminary data.</text>
</comment>
<feature type="transmembrane region" description="Helical" evidence="1">
    <location>
        <begin position="53"/>
        <end position="73"/>
    </location>
</feature>
<reference evidence="2 3" key="2">
    <citation type="journal article" date="2022" name="Mol. Biol. Evol.">
        <title>Comparative Genomics Reveals Insights into the Divergent Evolution of Astigmatic Mites and Household Pest Adaptations.</title>
        <authorList>
            <person name="Xiong Q."/>
            <person name="Wan A.T."/>
            <person name="Liu X."/>
            <person name="Fung C.S."/>
            <person name="Xiao X."/>
            <person name="Malainual N."/>
            <person name="Hou J."/>
            <person name="Wang L."/>
            <person name="Wang M."/>
            <person name="Yang K.Y."/>
            <person name="Cui Y."/>
            <person name="Leung E.L."/>
            <person name="Nong W."/>
            <person name="Shin S.K."/>
            <person name="Au S.W."/>
            <person name="Jeong K.Y."/>
            <person name="Chew F.T."/>
            <person name="Hui J.H."/>
            <person name="Leung T.F."/>
            <person name="Tungtrongchitr A."/>
            <person name="Zhong N."/>
            <person name="Liu Z."/>
            <person name="Tsui S.K."/>
        </authorList>
    </citation>
    <scope>NUCLEOTIDE SEQUENCE [LARGE SCALE GENOMIC DNA]</scope>
    <source>
        <strain evidence="2">Derp</strain>
    </source>
</reference>
<accession>A0ABQ8IVG0</accession>
<evidence type="ECO:0000256" key="1">
    <source>
        <dbReference type="SAM" id="Phobius"/>
    </source>
</evidence>
<evidence type="ECO:0000313" key="3">
    <source>
        <dbReference type="Proteomes" id="UP000887458"/>
    </source>
</evidence>
<protein>
    <submittedName>
        <fullName evidence="2">Uncharacterized protein</fullName>
    </submittedName>
</protein>
<dbReference type="EMBL" id="NJHN03000115">
    <property type="protein sequence ID" value="KAH9414030.1"/>
    <property type="molecule type" value="Genomic_DNA"/>
</dbReference>
<evidence type="ECO:0000313" key="2">
    <source>
        <dbReference type="EMBL" id="KAH9414030.1"/>
    </source>
</evidence>
<feature type="transmembrane region" description="Helical" evidence="1">
    <location>
        <begin position="93"/>
        <end position="115"/>
    </location>
</feature>
<organism evidence="2 3">
    <name type="scientific">Dermatophagoides pteronyssinus</name>
    <name type="common">European house dust mite</name>
    <dbReference type="NCBI Taxonomy" id="6956"/>
    <lineage>
        <taxon>Eukaryota</taxon>
        <taxon>Metazoa</taxon>
        <taxon>Ecdysozoa</taxon>
        <taxon>Arthropoda</taxon>
        <taxon>Chelicerata</taxon>
        <taxon>Arachnida</taxon>
        <taxon>Acari</taxon>
        <taxon>Acariformes</taxon>
        <taxon>Sarcoptiformes</taxon>
        <taxon>Astigmata</taxon>
        <taxon>Psoroptidia</taxon>
        <taxon>Analgoidea</taxon>
        <taxon>Pyroglyphidae</taxon>
        <taxon>Dermatophagoidinae</taxon>
        <taxon>Dermatophagoides</taxon>
    </lineage>
</organism>
<name>A0ABQ8IVG0_DERPT</name>
<proteinExistence type="predicted"/>
<feature type="transmembrane region" description="Helical" evidence="1">
    <location>
        <begin position="136"/>
        <end position="161"/>
    </location>
</feature>
<keyword evidence="1" id="KW-1133">Transmembrane helix</keyword>
<keyword evidence="3" id="KW-1185">Reference proteome</keyword>
<reference evidence="2 3" key="1">
    <citation type="journal article" date="2018" name="J. Allergy Clin. Immunol.">
        <title>High-quality assembly of Dermatophagoides pteronyssinus genome and transcriptome reveals a wide range of novel allergens.</title>
        <authorList>
            <person name="Liu X.Y."/>
            <person name="Yang K.Y."/>
            <person name="Wang M.Q."/>
            <person name="Kwok J.S."/>
            <person name="Zeng X."/>
            <person name="Yang Z."/>
            <person name="Xiao X.J."/>
            <person name="Lau C.P."/>
            <person name="Li Y."/>
            <person name="Huang Z.M."/>
            <person name="Ba J.G."/>
            <person name="Yim A.K."/>
            <person name="Ouyang C.Y."/>
            <person name="Ngai S.M."/>
            <person name="Chan T.F."/>
            <person name="Leung E.L."/>
            <person name="Liu L."/>
            <person name="Liu Z.G."/>
            <person name="Tsui S.K."/>
        </authorList>
    </citation>
    <scope>NUCLEOTIDE SEQUENCE [LARGE SCALE GENOMIC DNA]</scope>
    <source>
        <strain evidence="2">Derp</strain>
    </source>
</reference>
<dbReference type="Proteomes" id="UP000887458">
    <property type="component" value="Unassembled WGS sequence"/>
</dbReference>